<evidence type="ECO:0000313" key="2">
    <source>
        <dbReference type="EMBL" id="EGD72253.1"/>
    </source>
</evidence>
<protein>
    <submittedName>
        <fullName evidence="2">Uncharacterized protein</fullName>
    </submittedName>
</protein>
<evidence type="ECO:0000256" key="1">
    <source>
        <dbReference type="SAM" id="Coils"/>
    </source>
</evidence>
<accession>F2TW07</accession>
<dbReference type="GeneID" id="16067896"/>
<dbReference type="EMBL" id="GL832955">
    <property type="protein sequence ID" value="EGD72253.1"/>
    <property type="molecule type" value="Genomic_DNA"/>
</dbReference>
<dbReference type="Proteomes" id="UP000007799">
    <property type="component" value="Unassembled WGS sequence"/>
</dbReference>
<proteinExistence type="predicted"/>
<keyword evidence="1" id="KW-0175">Coiled coil</keyword>
<name>F2TW07_SALR5</name>
<evidence type="ECO:0000313" key="3">
    <source>
        <dbReference type="Proteomes" id="UP000007799"/>
    </source>
</evidence>
<dbReference type="AlphaFoldDB" id="F2TW07"/>
<dbReference type="KEGG" id="sre:PTSG_00273"/>
<gene>
    <name evidence="2" type="ORF">PTSG_00273</name>
</gene>
<dbReference type="InParanoid" id="F2TW07"/>
<sequence length="144" mass="16198">MPGCESVQANPRTAAGDLRLHRPVLETVQLLPACISTPEWKAWTASLTSWISAWNDFMNAGGITPCADYNDTADEVDSFIDSMLSWYRELLAERLDMYERAFDQLDVDIETARQNCEEAHDDQDLLISSQLDDIEAQIDAICNP</sequence>
<keyword evidence="3" id="KW-1185">Reference proteome</keyword>
<feature type="coiled-coil region" evidence="1">
    <location>
        <begin position="95"/>
        <end position="122"/>
    </location>
</feature>
<reference evidence="2" key="1">
    <citation type="submission" date="2009-08" db="EMBL/GenBank/DDBJ databases">
        <title>Annotation of Salpingoeca rosetta.</title>
        <authorList>
            <consortium name="The Broad Institute Genome Sequencing Platform"/>
            <person name="Russ C."/>
            <person name="Cuomo C."/>
            <person name="Burger G."/>
            <person name="Gray M.W."/>
            <person name="Holland P.W.H."/>
            <person name="King N."/>
            <person name="Lang F.B.F."/>
            <person name="Roger A.J."/>
            <person name="Ruiz-Trillo I."/>
            <person name="Young S.K."/>
            <person name="Zeng Q."/>
            <person name="Gargeya S."/>
            <person name="Alvarado L."/>
            <person name="Berlin A."/>
            <person name="Chapman S.B."/>
            <person name="Chen Z."/>
            <person name="Freedman E."/>
            <person name="Gellesch M."/>
            <person name="Goldberg J."/>
            <person name="Griggs A."/>
            <person name="Gujja S."/>
            <person name="Heilman E."/>
            <person name="Heiman D."/>
            <person name="Howarth C."/>
            <person name="Mehta T."/>
            <person name="Neiman D."/>
            <person name="Pearson M."/>
            <person name="Roberts A."/>
            <person name="Saif S."/>
            <person name="Shea T."/>
            <person name="Shenoy N."/>
            <person name="Sisk P."/>
            <person name="Stolte C."/>
            <person name="Sykes S."/>
            <person name="White J."/>
            <person name="Yandava C."/>
            <person name="Haas B."/>
            <person name="Nusbaum C."/>
            <person name="Birren B."/>
        </authorList>
    </citation>
    <scope>NUCLEOTIDE SEQUENCE [LARGE SCALE GENOMIC DNA]</scope>
    <source>
        <strain evidence="2">ATCC 50818</strain>
    </source>
</reference>
<organism evidence="3">
    <name type="scientific">Salpingoeca rosetta (strain ATCC 50818 / BSB-021)</name>
    <dbReference type="NCBI Taxonomy" id="946362"/>
    <lineage>
        <taxon>Eukaryota</taxon>
        <taxon>Choanoflagellata</taxon>
        <taxon>Craspedida</taxon>
        <taxon>Salpingoecidae</taxon>
        <taxon>Salpingoeca</taxon>
    </lineage>
</organism>
<dbReference type="RefSeq" id="XP_004998824.1">
    <property type="nucleotide sequence ID" value="XM_004998767.1"/>
</dbReference>